<dbReference type="EMBL" id="KP795639">
    <property type="protein sequence ID" value="AKN39281.1"/>
    <property type="molecule type" value="Genomic_DNA"/>
</dbReference>
<sequence length="90" mass="9655">MLNKGNPVIRLAALIGATGFIAILVIAVLKPSDIEANVEPAEDTTPVSVTTSQTQAQVLQAFDDSPTDTIRTLNAAYSRSEAEKKRSRTR</sequence>
<proteinExistence type="predicted"/>
<dbReference type="AlphaFoldDB" id="A0A0H4A0M3"/>
<accession>A0A0H4A0M3</accession>
<protein>
    <submittedName>
        <fullName evidence="2">Uncharacterized protein</fullName>
    </submittedName>
</protein>
<keyword evidence="1" id="KW-1133">Transmembrane helix</keyword>
<evidence type="ECO:0000256" key="1">
    <source>
        <dbReference type="SAM" id="Phobius"/>
    </source>
</evidence>
<reference evidence="2" key="1">
    <citation type="journal article" date="2015" name="MBio">
        <title>Eco-Evolutionary Dynamics of Episomes among Ecologically Cohesive Bacterial Populations.</title>
        <authorList>
            <person name="Xue H."/>
            <person name="Cordero O.X."/>
            <person name="Camas F.M."/>
            <person name="Trimble W."/>
            <person name="Meyer F."/>
            <person name="Guglielmini J."/>
            <person name="Rocha E.P."/>
            <person name="Polz M.F."/>
        </authorList>
    </citation>
    <scope>NUCLEOTIDE SEQUENCE</scope>
    <source>
        <strain evidence="2">FF_375</strain>
    </source>
</reference>
<organism evidence="2">
    <name type="scientific">Vibrio tasmaniensis</name>
    <dbReference type="NCBI Taxonomy" id="212663"/>
    <lineage>
        <taxon>Bacteria</taxon>
        <taxon>Pseudomonadati</taxon>
        <taxon>Pseudomonadota</taxon>
        <taxon>Gammaproteobacteria</taxon>
        <taxon>Vibrionales</taxon>
        <taxon>Vibrionaceae</taxon>
        <taxon>Vibrio</taxon>
    </lineage>
</organism>
<name>A0A0H4A0M3_9VIBR</name>
<evidence type="ECO:0000313" key="2">
    <source>
        <dbReference type="EMBL" id="AKN39281.1"/>
    </source>
</evidence>
<feature type="transmembrane region" description="Helical" evidence="1">
    <location>
        <begin position="7"/>
        <end position="29"/>
    </location>
</feature>
<keyword evidence="1" id="KW-0472">Membrane</keyword>
<keyword evidence="1" id="KW-0812">Transmembrane</keyword>